<dbReference type="InterPro" id="IPR051057">
    <property type="entry name" value="PI-PLC_domain"/>
</dbReference>
<reference evidence="1" key="1">
    <citation type="submission" date="2021-06" db="EMBL/GenBank/DDBJ databases">
        <authorList>
            <person name="Kallberg Y."/>
            <person name="Tangrot J."/>
            <person name="Rosling A."/>
        </authorList>
    </citation>
    <scope>NUCLEOTIDE SEQUENCE</scope>
    <source>
        <strain evidence="1">IN212</strain>
    </source>
</reference>
<dbReference type="AlphaFoldDB" id="A0A9N9FM88"/>
<comment type="caution">
    <text evidence="1">The sequence shown here is derived from an EMBL/GenBank/DDBJ whole genome shotgun (WGS) entry which is preliminary data.</text>
</comment>
<dbReference type="PANTHER" id="PTHR13593">
    <property type="match status" value="1"/>
</dbReference>
<dbReference type="GO" id="GO:0006629">
    <property type="term" value="P:lipid metabolic process"/>
    <property type="evidence" value="ECO:0007669"/>
    <property type="project" value="InterPro"/>
</dbReference>
<dbReference type="SUPFAM" id="SSF51695">
    <property type="entry name" value="PLC-like phosphodiesterases"/>
    <property type="match status" value="1"/>
</dbReference>
<dbReference type="InterPro" id="IPR017946">
    <property type="entry name" value="PLC-like_Pdiesterase_TIM-brl"/>
</dbReference>
<protein>
    <submittedName>
        <fullName evidence="1">19289_t:CDS:1</fullName>
    </submittedName>
</protein>
<proteinExistence type="predicted"/>
<dbReference type="Gene3D" id="3.20.20.190">
    <property type="entry name" value="Phosphatidylinositol (PI) phosphodiesterase"/>
    <property type="match status" value="1"/>
</dbReference>
<accession>A0A9N9FM88</accession>
<dbReference type="OrthoDB" id="7984201at2759"/>
<sequence>MCLKNDNKTVIFCHGQDLYRAAGLELDPVFTDIKNFMDQNPHEIITLEFGHVNDLSTTYNIIAHSIQSRLEKYFTNSTTGHSQMLILPSASSKNESEWPTLRQMIETDQRIVIWFVELYDALGNDRKPWINQIDPYYVPSFSYTKDAFTAQQLNASFIQHCNNSTALQADDLKVYGYTRWQTIDNT</sequence>
<name>A0A9N9FM88_9GLOM</name>
<keyword evidence="2" id="KW-1185">Reference proteome</keyword>
<dbReference type="Pfam" id="PF26146">
    <property type="entry name" value="PI-PLC_X"/>
    <property type="match status" value="1"/>
</dbReference>
<organism evidence="1 2">
    <name type="scientific">Racocetra fulgida</name>
    <dbReference type="NCBI Taxonomy" id="60492"/>
    <lineage>
        <taxon>Eukaryota</taxon>
        <taxon>Fungi</taxon>
        <taxon>Fungi incertae sedis</taxon>
        <taxon>Mucoromycota</taxon>
        <taxon>Glomeromycotina</taxon>
        <taxon>Glomeromycetes</taxon>
        <taxon>Diversisporales</taxon>
        <taxon>Gigasporaceae</taxon>
        <taxon>Racocetra</taxon>
    </lineage>
</organism>
<dbReference type="PANTHER" id="PTHR13593:SF140">
    <property type="entry name" value="PLC-LIKE PHOSPHODIESTERASE"/>
    <property type="match status" value="1"/>
</dbReference>
<dbReference type="EMBL" id="CAJVPZ010004453">
    <property type="protein sequence ID" value="CAG8546261.1"/>
    <property type="molecule type" value="Genomic_DNA"/>
</dbReference>
<dbReference type="Proteomes" id="UP000789396">
    <property type="component" value="Unassembled WGS sequence"/>
</dbReference>
<evidence type="ECO:0000313" key="1">
    <source>
        <dbReference type="EMBL" id="CAG8546261.1"/>
    </source>
</evidence>
<evidence type="ECO:0000313" key="2">
    <source>
        <dbReference type="Proteomes" id="UP000789396"/>
    </source>
</evidence>
<dbReference type="GO" id="GO:0008081">
    <property type="term" value="F:phosphoric diester hydrolase activity"/>
    <property type="evidence" value="ECO:0007669"/>
    <property type="project" value="InterPro"/>
</dbReference>
<gene>
    <name evidence="1" type="ORF">RFULGI_LOCUS4445</name>
</gene>